<evidence type="ECO:0000256" key="10">
    <source>
        <dbReference type="RuleBase" id="RU000594"/>
    </source>
</evidence>
<keyword evidence="13" id="KW-1185">Reference proteome</keyword>
<dbReference type="Pfam" id="PF01252">
    <property type="entry name" value="Peptidase_A8"/>
    <property type="match status" value="1"/>
</dbReference>
<dbReference type="InterPro" id="IPR001872">
    <property type="entry name" value="Peptidase_A8"/>
</dbReference>
<keyword evidence="12" id="KW-0449">Lipoprotein</keyword>
<keyword evidence="6 9" id="KW-0378">Hydrolase</keyword>
<dbReference type="NCBIfam" id="TIGR00077">
    <property type="entry name" value="lspA"/>
    <property type="match status" value="1"/>
</dbReference>
<dbReference type="STRING" id="388408.LAX5112_02317"/>
<evidence type="ECO:0000256" key="4">
    <source>
        <dbReference type="ARBA" id="ARBA00022692"/>
    </source>
</evidence>
<dbReference type="RefSeq" id="WP_055671948.1">
    <property type="nucleotide sequence ID" value="NZ_CXWD01000008.1"/>
</dbReference>
<keyword evidence="3 9" id="KW-0645">Protease</keyword>
<dbReference type="PRINTS" id="PR00781">
    <property type="entry name" value="LIPOSIGPTASE"/>
</dbReference>
<feature type="active site" evidence="9">
    <location>
        <position position="136"/>
    </location>
</feature>
<organism evidence="12 13">
    <name type="scientific">Roseibium alexandrii</name>
    <dbReference type="NCBI Taxonomy" id="388408"/>
    <lineage>
        <taxon>Bacteria</taxon>
        <taxon>Pseudomonadati</taxon>
        <taxon>Pseudomonadota</taxon>
        <taxon>Alphaproteobacteria</taxon>
        <taxon>Hyphomicrobiales</taxon>
        <taxon>Stappiaceae</taxon>
        <taxon>Roseibium</taxon>
    </lineage>
</organism>
<keyword evidence="4 9" id="KW-0812">Transmembrane</keyword>
<evidence type="ECO:0000256" key="9">
    <source>
        <dbReference type="HAMAP-Rule" id="MF_00161"/>
    </source>
</evidence>
<dbReference type="PANTHER" id="PTHR33695">
    <property type="entry name" value="LIPOPROTEIN SIGNAL PEPTIDASE"/>
    <property type="match status" value="1"/>
</dbReference>
<reference evidence="13" key="1">
    <citation type="submission" date="2015-07" db="EMBL/GenBank/DDBJ databases">
        <authorList>
            <person name="Rodrigo-Torres Lidia"/>
            <person name="Arahal R.David."/>
        </authorList>
    </citation>
    <scope>NUCLEOTIDE SEQUENCE [LARGE SCALE GENOMIC DNA]</scope>
    <source>
        <strain evidence="13">CECT 5112</strain>
    </source>
</reference>
<accession>A0A0M7A8D7</accession>
<dbReference type="PANTHER" id="PTHR33695:SF1">
    <property type="entry name" value="LIPOPROTEIN SIGNAL PEPTIDASE"/>
    <property type="match status" value="1"/>
</dbReference>
<keyword evidence="7 9" id="KW-1133">Transmembrane helix</keyword>
<protein>
    <recommendedName>
        <fullName evidence="9">Lipoprotein signal peptidase</fullName>
        <ecNumber evidence="9">3.4.23.36</ecNumber>
    </recommendedName>
    <alternativeName>
        <fullName evidence="9">Prolipoprotein signal peptidase</fullName>
    </alternativeName>
    <alternativeName>
        <fullName evidence="9">Signal peptidase II</fullName>
        <shortName evidence="9">SPase II</shortName>
    </alternativeName>
</protein>
<dbReference type="GO" id="GO:0004190">
    <property type="term" value="F:aspartic-type endopeptidase activity"/>
    <property type="evidence" value="ECO:0007669"/>
    <property type="project" value="UniProtKB-UniRule"/>
</dbReference>
<comment type="catalytic activity">
    <reaction evidence="9 10">
        <text>Release of signal peptides from bacterial membrane prolipoproteins. Hydrolyzes -Xaa-Yaa-Zaa-|-(S,diacylglyceryl)Cys-, in which Xaa is hydrophobic (preferably Leu), and Yaa (Ala or Ser) and Zaa (Gly or Ala) have small, neutral side chains.</text>
        <dbReference type="EC" id="3.4.23.36"/>
    </reaction>
</comment>
<proteinExistence type="inferred from homology"/>
<keyword evidence="2 9" id="KW-1003">Cell membrane</keyword>
<evidence type="ECO:0000256" key="7">
    <source>
        <dbReference type="ARBA" id="ARBA00022989"/>
    </source>
</evidence>
<evidence type="ECO:0000256" key="11">
    <source>
        <dbReference type="RuleBase" id="RU004181"/>
    </source>
</evidence>
<evidence type="ECO:0000256" key="2">
    <source>
        <dbReference type="ARBA" id="ARBA00022475"/>
    </source>
</evidence>
<feature type="transmembrane region" description="Helical" evidence="9">
    <location>
        <begin position="146"/>
        <end position="166"/>
    </location>
</feature>
<dbReference type="EC" id="3.4.23.36" evidence="9"/>
<gene>
    <name evidence="9 12" type="primary">lspA</name>
    <name evidence="12" type="ORF">LAX5112_02317</name>
</gene>
<dbReference type="EMBL" id="CXWD01000008">
    <property type="protein sequence ID" value="CTQ70003.1"/>
    <property type="molecule type" value="Genomic_DNA"/>
</dbReference>
<dbReference type="OrthoDB" id="9810259at2"/>
<evidence type="ECO:0000256" key="3">
    <source>
        <dbReference type="ARBA" id="ARBA00022670"/>
    </source>
</evidence>
<evidence type="ECO:0000256" key="1">
    <source>
        <dbReference type="ARBA" id="ARBA00006139"/>
    </source>
</evidence>
<dbReference type="AlphaFoldDB" id="A0A0M7A8D7"/>
<comment type="similarity">
    <text evidence="1 9 11">Belongs to the peptidase A8 family.</text>
</comment>
<dbReference type="HAMAP" id="MF_00161">
    <property type="entry name" value="LspA"/>
    <property type="match status" value="1"/>
</dbReference>
<dbReference type="Proteomes" id="UP000053235">
    <property type="component" value="Unassembled WGS sequence"/>
</dbReference>
<feature type="active site" evidence="9">
    <location>
        <position position="154"/>
    </location>
</feature>
<feature type="transmembrane region" description="Helical" evidence="9">
    <location>
        <begin position="16"/>
        <end position="36"/>
    </location>
</feature>
<dbReference type="UniPathway" id="UPA00665"/>
<feature type="transmembrane region" description="Helical" evidence="9">
    <location>
        <begin position="109"/>
        <end position="126"/>
    </location>
</feature>
<comment type="pathway">
    <text evidence="9">Protein modification; lipoprotein biosynthesis (signal peptide cleavage).</text>
</comment>
<dbReference type="GO" id="GO:0005886">
    <property type="term" value="C:plasma membrane"/>
    <property type="evidence" value="ECO:0007669"/>
    <property type="project" value="UniProtKB-SubCell"/>
</dbReference>
<comment type="subcellular location">
    <subcellularLocation>
        <location evidence="9">Cell membrane</location>
        <topology evidence="9">Multi-pass membrane protein</topology>
    </subcellularLocation>
</comment>
<sequence length="178" mass="19219">MTNGSDNSDHPAKPTYVWGGLSWLVLTVAAICLILDQATKIWFVHGFDLAANGPVRVLPVLDFVLVWNRGISYGLFQQDSDLGRWLLAGFTIAATIALWIWSTRVDLKLPALALALIIGGAVGNGVDRVVYGAVVDFVHFHAGTFSWYVFNLADVWIVAGVVGLLYDSFANGPNSAAN</sequence>
<evidence type="ECO:0000256" key="5">
    <source>
        <dbReference type="ARBA" id="ARBA00022750"/>
    </source>
</evidence>
<keyword evidence="8 9" id="KW-0472">Membrane</keyword>
<comment type="function">
    <text evidence="9 10">This protein specifically catalyzes the removal of signal peptides from prolipoproteins.</text>
</comment>
<evidence type="ECO:0000256" key="8">
    <source>
        <dbReference type="ARBA" id="ARBA00023136"/>
    </source>
</evidence>
<evidence type="ECO:0000256" key="6">
    <source>
        <dbReference type="ARBA" id="ARBA00022801"/>
    </source>
</evidence>
<evidence type="ECO:0000313" key="12">
    <source>
        <dbReference type="EMBL" id="CTQ70003.1"/>
    </source>
</evidence>
<feature type="transmembrane region" description="Helical" evidence="9">
    <location>
        <begin position="82"/>
        <end position="102"/>
    </location>
</feature>
<dbReference type="PROSITE" id="PS00855">
    <property type="entry name" value="SPASE_II"/>
    <property type="match status" value="1"/>
</dbReference>
<dbReference type="GO" id="GO:0006508">
    <property type="term" value="P:proteolysis"/>
    <property type="evidence" value="ECO:0007669"/>
    <property type="project" value="UniProtKB-KW"/>
</dbReference>
<name>A0A0M7A8D7_9HYPH</name>
<evidence type="ECO:0000313" key="13">
    <source>
        <dbReference type="Proteomes" id="UP000053235"/>
    </source>
</evidence>
<keyword evidence="5 9" id="KW-0064">Aspartyl protease</keyword>